<dbReference type="Pfam" id="PF00293">
    <property type="entry name" value="NUDIX"/>
    <property type="match status" value="1"/>
</dbReference>
<dbReference type="AlphaFoldDB" id="H1DG81"/>
<dbReference type="GO" id="GO:0016787">
    <property type="term" value="F:hydrolase activity"/>
    <property type="evidence" value="ECO:0007669"/>
    <property type="project" value="UniProtKB-KW"/>
</dbReference>
<evidence type="ECO:0000313" key="4">
    <source>
        <dbReference type="EMBL" id="EHP48193.1"/>
    </source>
</evidence>
<accession>H1DG81</accession>
<comment type="caution">
    <text evidence="4">The sequence shown here is derived from an EMBL/GenBank/DDBJ whole genome shotgun (WGS) entry which is preliminary data.</text>
</comment>
<dbReference type="EMBL" id="ADMC01000018">
    <property type="protein sequence ID" value="EHP48193.1"/>
    <property type="molecule type" value="Genomic_DNA"/>
</dbReference>
<dbReference type="PATRIC" id="fig|742817.3.peg.1345"/>
<protein>
    <recommendedName>
        <fullName evidence="3">Nudix hydrolase domain-containing protein</fullName>
    </recommendedName>
</protein>
<dbReference type="PROSITE" id="PS51462">
    <property type="entry name" value="NUDIX"/>
    <property type="match status" value="1"/>
</dbReference>
<organism evidence="4 5">
    <name type="scientific">Odoribacter laneus YIT 12061</name>
    <dbReference type="NCBI Taxonomy" id="742817"/>
    <lineage>
        <taxon>Bacteria</taxon>
        <taxon>Pseudomonadati</taxon>
        <taxon>Bacteroidota</taxon>
        <taxon>Bacteroidia</taxon>
        <taxon>Bacteroidales</taxon>
        <taxon>Odoribacteraceae</taxon>
        <taxon>Odoribacter</taxon>
    </lineage>
</organism>
<dbReference type="HOGENOM" id="CLU_037162_20_3_10"/>
<dbReference type="PRINTS" id="PR00502">
    <property type="entry name" value="NUDIXFAMILY"/>
</dbReference>
<proteinExistence type="inferred from homology"/>
<evidence type="ECO:0000256" key="1">
    <source>
        <dbReference type="ARBA" id="ARBA00022801"/>
    </source>
</evidence>
<dbReference type="CDD" id="cd18873">
    <property type="entry name" value="NUDIX_NadM_like"/>
    <property type="match status" value="1"/>
</dbReference>
<evidence type="ECO:0000259" key="3">
    <source>
        <dbReference type="PROSITE" id="PS51462"/>
    </source>
</evidence>
<dbReference type="InterPro" id="IPR020476">
    <property type="entry name" value="Nudix_hydrolase"/>
</dbReference>
<dbReference type="PROSITE" id="PS00893">
    <property type="entry name" value="NUDIX_BOX"/>
    <property type="match status" value="1"/>
</dbReference>
<dbReference type="STRING" id="742817.HMPREF9449_01267"/>
<keyword evidence="1 2" id="KW-0378">Hydrolase</keyword>
<dbReference type="GeneID" id="98068846"/>
<reference evidence="4 5" key="1">
    <citation type="submission" date="2012-01" db="EMBL/GenBank/DDBJ databases">
        <title>The Genome Sequence of Odoribacter laneus YIT 12061.</title>
        <authorList>
            <consortium name="The Broad Institute Genome Sequencing Platform"/>
            <person name="Earl A."/>
            <person name="Ward D."/>
            <person name="Feldgarden M."/>
            <person name="Gevers D."/>
            <person name="Morotomi M."/>
            <person name="Young S.K."/>
            <person name="Zeng Q."/>
            <person name="Gargeya S."/>
            <person name="Fitzgerald M."/>
            <person name="Haas B."/>
            <person name="Abouelleil A."/>
            <person name="Alvarado L."/>
            <person name="Arachchi H.M."/>
            <person name="Berlin A."/>
            <person name="Chapman S.B."/>
            <person name="Gearin G."/>
            <person name="Goldberg J."/>
            <person name="Griggs A."/>
            <person name="Gujja S."/>
            <person name="Hansen M."/>
            <person name="Heiman D."/>
            <person name="Howarth C."/>
            <person name="Larimer J."/>
            <person name="Lui A."/>
            <person name="MacDonald P.J.P."/>
            <person name="McCowen C."/>
            <person name="Montmayeur A."/>
            <person name="Murphy C."/>
            <person name="Neiman D."/>
            <person name="Pearson M."/>
            <person name="Priest M."/>
            <person name="Roberts A."/>
            <person name="Saif S."/>
            <person name="Shea T."/>
            <person name="Sisk P."/>
            <person name="Stolte C."/>
            <person name="Sykes S."/>
            <person name="Wortman J."/>
            <person name="Nusbaum C."/>
            <person name="Birren B."/>
        </authorList>
    </citation>
    <scope>NUCLEOTIDE SEQUENCE [LARGE SCALE GENOMIC DNA]</scope>
    <source>
        <strain evidence="4 5">YIT 12061</strain>
    </source>
</reference>
<feature type="domain" description="Nudix hydrolase" evidence="3">
    <location>
        <begin position="14"/>
        <end position="146"/>
    </location>
</feature>
<evidence type="ECO:0000313" key="5">
    <source>
        <dbReference type="Proteomes" id="UP000004892"/>
    </source>
</evidence>
<dbReference type="InterPro" id="IPR000086">
    <property type="entry name" value="NUDIX_hydrolase_dom"/>
</dbReference>
<dbReference type="InterPro" id="IPR015797">
    <property type="entry name" value="NUDIX_hydrolase-like_dom_sf"/>
</dbReference>
<dbReference type="RefSeq" id="WP_009136415.1">
    <property type="nucleotide sequence ID" value="NZ_JH594596.1"/>
</dbReference>
<gene>
    <name evidence="4" type="ORF">HMPREF9449_01267</name>
</gene>
<dbReference type="PANTHER" id="PTHR43736">
    <property type="entry name" value="ADP-RIBOSE PYROPHOSPHATASE"/>
    <property type="match status" value="1"/>
</dbReference>
<dbReference type="Proteomes" id="UP000004892">
    <property type="component" value="Unassembled WGS sequence"/>
</dbReference>
<sequence length="179" mass="20459">MTEKQYCYKYPRPALTADSVVFGFDGADLNVLLIQRKNEPFEGDWAFPGGFMEIEETIEACAFRELREETGIIPAFMDQIGTFSAIDRDPRGRVVTVAFYTLVKLQDYQPEAADDAAHADWFRIDELPSLAFDHTKILRFALSKLKERLKQIANDQVQPVTSFSVPELQRLYEAVGNER</sequence>
<keyword evidence="5" id="KW-1185">Reference proteome</keyword>
<comment type="similarity">
    <text evidence="2">Belongs to the Nudix hydrolase family.</text>
</comment>
<dbReference type="PANTHER" id="PTHR43736:SF4">
    <property type="entry name" value="SLR1690 PROTEIN"/>
    <property type="match status" value="1"/>
</dbReference>
<dbReference type="Gene3D" id="3.90.79.10">
    <property type="entry name" value="Nucleoside Triphosphate Pyrophosphohydrolase"/>
    <property type="match status" value="1"/>
</dbReference>
<dbReference type="SUPFAM" id="SSF55811">
    <property type="entry name" value="Nudix"/>
    <property type="match status" value="1"/>
</dbReference>
<evidence type="ECO:0000256" key="2">
    <source>
        <dbReference type="RuleBase" id="RU003476"/>
    </source>
</evidence>
<name>H1DG81_9BACT</name>
<dbReference type="InterPro" id="IPR020084">
    <property type="entry name" value="NUDIX_hydrolase_CS"/>
</dbReference>
<dbReference type="eggNOG" id="COG1051">
    <property type="taxonomic scope" value="Bacteria"/>
</dbReference>